<dbReference type="GO" id="GO:0005524">
    <property type="term" value="F:ATP binding"/>
    <property type="evidence" value="ECO:0007669"/>
    <property type="project" value="UniProtKB-UniRule"/>
</dbReference>
<dbReference type="InterPro" id="IPR014729">
    <property type="entry name" value="Rossmann-like_a/b/a_fold"/>
</dbReference>
<evidence type="ECO:0000256" key="6">
    <source>
        <dbReference type="ARBA" id="ARBA00022723"/>
    </source>
</evidence>
<dbReference type="RefSeq" id="WP_131961906.1">
    <property type="nucleotide sequence ID" value="NZ_SMFL01000017.1"/>
</dbReference>
<dbReference type="Proteomes" id="UP000294850">
    <property type="component" value="Unassembled WGS sequence"/>
</dbReference>
<sequence length="500" mass="57249">MAQTTYQPLRIFNTLTRKKDLFEPLAPPYVGMYVCGPTVYNNVHLGNIRTFLSFDILFRYLTHIGYKVRYVRNITDVGHLVGDGEVGEDKIGKMAKLQKLEPMEIVQRYTNDFHDVSAIFNLLPPSIEPTATGHLIEQIEAVQKLIDKGMAYESNGSVYFDINKYQAEGNDYGKLSGRVIEDLLNETRELDGQAEKLNPLDFALWKKASPEHIMQWDSPWSMGFPGWHLECTCMSAKYLGKQFDIHGGGMDLKFPHHECEIAQGKALTNVEPVRYWMHTNMLTVNGQKMSKSLNNSFLPAELFSGNHDLLEQAYSPMTVRFFMLQSQYRSTLDFSNDALKAAHKGYKKLANALRIIKRMTYSEDANAQADEKKIADIEKSIQGFYAAMNDDLNTAVAFANLFNMVKYVNMLNLGQLHTAALGEEVFTELKTKFIIFFEDVLGLKEELSEGNAVLDGMLNLYREYKLTRNYEKVDEIRSYFKKQGLAIHDTKLRIDWAYEE</sequence>
<keyword evidence="15" id="KW-1185">Reference proteome</keyword>
<comment type="similarity">
    <text evidence="2 12">Belongs to the class-I aminoacyl-tRNA synthetase family.</text>
</comment>
<feature type="binding site" evidence="12">
    <location>
        <position position="35"/>
    </location>
    <ligand>
        <name>Zn(2+)</name>
        <dbReference type="ChEBI" id="CHEBI:29105"/>
    </ligand>
</feature>
<dbReference type="GO" id="GO:0008270">
    <property type="term" value="F:zinc ion binding"/>
    <property type="evidence" value="ECO:0007669"/>
    <property type="project" value="UniProtKB-UniRule"/>
</dbReference>
<evidence type="ECO:0000256" key="9">
    <source>
        <dbReference type="ARBA" id="ARBA00022840"/>
    </source>
</evidence>
<comment type="caution">
    <text evidence="14">The sequence shown here is derived from an EMBL/GenBank/DDBJ whole genome shotgun (WGS) entry which is preliminary data.</text>
</comment>
<dbReference type="InterPro" id="IPR009080">
    <property type="entry name" value="tRNAsynth_Ia_anticodon-bd"/>
</dbReference>
<name>A0A4R5DDV2_9BACT</name>
<dbReference type="InterPro" id="IPR032678">
    <property type="entry name" value="tRNA-synt_1_cat_dom"/>
</dbReference>
<dbReference type="PANTHER" id="PTHR10890:SF3">
    <property type="entry name" value="CYSTEINE--TRNA LIGASE, CYTOPLASMIC"/>
    <property type="match status" value="1"/>
</dbReference>
<dbReference type="Pfam" id="PF01406">
    <property type="entry name" value="tRNA-synt_1e"/>
    <property type="match status" value="1"/>
</dbReference>
<dbReference type="InterPro" id="IPR015273">
    <property type="entry name" value="Cys-tRNA-synt_Ia_DALR"/>
</dbReference>
<feature type="domain" description="Cysteinyl-tRNA synthetase class Ia DALR" evidence="13">
    <location>
        <begin position="383"/>
        <end position="447"/>
    </location>
</feature>
<comment type="subcellular location">
    <subcellularLocation>
        <location evidence="1 12">Cytoplasm</location>
    </subcellularLocation>
</comment>
<dbReference type="OrthoDB" id="9815130at2"/>
<keyword evidence="8 12" id="KW-0862">Zinc</keyword>
<keyword evidence="11 12" id="KW-0030">Aminoacyl-tRNA synthetase</keyword>
<evidence type="ECO:0000256" key="4">
    <source>
        <dbReference type="ARBA" id="ARBA00022490"/>
    </source>
</evidence>
<keyword evidence="4 12" id="KW-0963">Cytoplasm</keyword>
<dbReference type="Gene3D" id="1.20.120.1910">
    <property type="entry name" value="Cysteine-tRNA ligase, C-terminal anti-codon recognition domain"/>
    <property type="match status" value="1"/>
</dbReference>
<feature type="binding site" evidence="12">
    <location>
        <position position="291"/>
    </location>
    <ligand>
        <name>ATP</name>
        <dbReference type="ChEBI" id="CHEBI:30616"/>
    </ligand>
</feature>
<feature type="binding site" evidence="12">
    <location>
        <position position="231"/>
    </location>
    <ligand>
        <name>Zn(2+)</name>
        <dbReference type="ChEBI" id="CHEBI:29105"/>
    </ligand>
</feature>
<dbReference type="PRINTS" id="PR00983">
    <property type="entry name" value="TRNASYNTHCYS"/>
</dbReference>
<accession>A0A4R5DDV2</accession>
<dbReference type="Gene3D" id="3.40.50.620">
    <property type="entry name" value="HUPs"/>
    <property type="match status" value="1"/>
</dbReference>
<feature type="binding site" evidence="12">
    <location>
        <position position="260"/>
    </location>
    <ligand>
        <name>Zn(2+)</name>
        <dbReference type="ChEBI" id="CHEBI:29105"/>
    </ligand>
</feature>
<keyword evidence="9 12" id="KW-0067">ATP-binding</keyword>
<organism evidence="14 15">
    <name type="scientific">Dyadobacter psychrotolerans</name>
    <dbReference type="NCBI Taxonomy" id="2541721"/>
    <lineage>
        <taxon>Bacteria</taxon>
        <taxon>Pseudomonadati</taxon>
        <taxon>Bacteroidota</taxon>
        <taxon>Cytophagia</taxon>
        <taxon>Cytophagales</taxon>
        <taxon>Spirosomataceae</taxon>
        <taxon>Dyadobacter</taxon>
    </lineage>
</organism>
<dbReference type="GO" id="GO:0005829">
    <property type="term" value="C:cytosol"/>
    <property type="evidence" value="ECO:0007669"/>
    <property type="project" value="TreeGrafter"/>
</dbReference>
<dbReference type="NCBIfam" id="TIGR00435">
    <property type="entry name" value="cysS"/>
    <property type="match status" value="1"/>
</dbReference>
<dbReference type="SUPFAM" id="SSF47323">
    <property type="entry name" value="Anticodon-binding domain of a subclass of class I aminoacyl-tRNA synthetases"/>
    <property type="match status" value="1"/>
</dbReference>
<dbReference type="AlphaFoldDB" id="A0A4R5DDV2"/>
<evidence type="ECO:0000256" key="8">
    <source>
        <dbReference type="ARBA" id="ARBA00022833"/>
    </source>
</evidence>
<comment type="cofactor">
    <cofactor evidence="12">
        <name>Zn(2+)</name>
        <dbReference type="ChEBI" id="CHEBI:29105"/>
    </cofactor>
    <text evidence="12">Binds 1 zinc ion per subunit.</text>
</comment>
<dbReference type="GO" id="GO:0006423">
    <property type="term" value="P:cysteinyl-tRNA aminoacylation"/>
    <property type="evidence" value="ECO:0007669"/>
    <property type="project" value="UniProtKB-UniRule"/>
</dbReference>
<feature type="short sequence motif" description="'HIGH' region" evidence="12">
    <location>
        <begin position="37"/>
        <end position="47"/>
    </location>
</feature>
<protein>
    <recommendedName>
        <fullName evidence="12">Cysteine--tRNA ligase</fullName>
        <ecNumber evidence="12">6.1.1.16</ecNumber>
    </recommendedName>
    <alternativeName>
        <fullName evidence="12">Cysteinyl-tRNA synthetase</fullName>
        <shortName evidence="12">CysRS</shortName>
    </alternativeName>
</protein>
<evidence type="ECO:0000256" key="12">
    <source>
        <dbReference type="HAMAP-Rule" id="MF_00041"/>
    </source>
</evidence>
<dbReference type="SMART" id="SM00840">
    <property type="entry name" value="DALR_2"/>
    <property type="match status" value="1"/>
</dbReference>
<proteinExistence type="inferred from homology"/>
<evidence type="ECO:0000256" key="7">
    <source>
        <dbReference type="ARBA" id="ARBA00022741"/>
    </source>
</evidence>
<feature type="short sequence motif" description="'KMSKS' region" evidence="12">
    <location>
        <begin position="288"/>
        <end position="292"/>
    </location>
</feature>
<keyword evidence="6 12" id="KW-0479">Metal-binding</keyword>
<comment type="catalytic activity">
    <reaction evidence="12">
        <text>tRNA(Cys) + L-cysteine + ATP = L-cysteinyl-tRNA(Cys) + AMP + diphosphate</text>
        <dbReference type="Rhea" id="RHEA:17773"/>
        <dbReference type="Rhea" id="RHEA-COMP:9661"/>
        <dbReference type="Rhea" id="RHEA-COMP:9679"/>
        <dbReference type="ChEBI" id="CHEBI:30616"/>
        <dbReference type="ChEBI" id="CHEBI:33019"/>
        <dbReference type="ChEBI" id="CHEBI:35235"/>
        <dbReference type="ChEBI" id="CHEBI:78442"/>
        <dbReference type="ChEBI" id="CHEBI:78517"/>
        <dbReference type="ChEBI" id="CHEBI:456215"/>
        <dbReference type="EC" id="6.1.1.16"/>
    </reaction>
</comment>
<evidence type="ECO:0000256" key="1">
    <source>
        <dbReference type="ARBA" id="ARBA00004496"/>
    </source>
</evidence>
<evidence type="ECO:0000313" key="14">
    <source>
        <dbReference type="EMBL" id="TDE10031.1"/>
    </source>
</evidence>
<dbReference type="InterPro" id="IPR024909">
    <property type="entry name" value="Cys-tRNA/MSH_ligase"/>
</dbReference>
<evidence type="ECO:0000313" key="15">
    <source>
        <dbReference type="Proteomes" id="UP000294850"/>
    </source>
</evidence>
<evidence type="ECO:0000259" key="13">
    <source>
        <dbReference type="SMART" id="SM00840"/>
    </source>
</evidence>
<dbReference type="CDD" id="cd00672">
    <property type="entry name" value="CysRS_core"/>
    <property type="match status" value="1"/>
</dbReference>
<comment type="subunit">
    <text evidence="3 12">Monomer.</text>
</comment>
<dbReference type="EMBL" id="SMFL01000017">
    <property type="protein sequence ID" value="TDE10031.1"/>
    <property type="molecule type" value="Genomic_DNA"/>
</dbReference>
<dbReference type="InterPro" id="IPR015803">
    <property type="entry name" value="Cys-tRNA-ligase"/>
</dbReference>
<reference evidence="14 15" key="1">
    <citation type="submission" date="2019-03" db="EMBL/GenBank/DDBJ databases">
        <title>Dyadobacter AR-3-6 sp. nov., isolated from arctic soil.</title>
        <authorList>
            <person name="Chaudhary D.K."/>
        </authorList>
    </citation>
    <scope>NUCLEOTIDE SEQUENCE [LARGE SCALE GENOMIC DNA]</scope>
    <source>
        <strain evidence="14 15">AR-3-6</strain>
    </source>
</reference>
<keyword evidence="5 12" id="KW-0436">Ligase</keyword>
<dbReference type="EC" id="6.1.1.16" evidence="12"/>
<evidence type="ECO:0000256" key="2">
    <source>
        <dbReference type="ARBA" id="ARBA00005594"/>
    </source>
</evidence>
<keyword evidence="7 12" id="KW-0547">Nucleotide-binding</keyword>
<evidence type="ECO:0000256" key="3">
    <source>
        <dbReference type="ARBA" id="ARBA00011245"/>
    </source>
</evidence>
<dbReference type="SUPFAM" id="SSF52374">
    <property type="entry name" value="Nucleotidylyl transferase"/>
    <property type="match status" value="1"/>
</dbReference>
<feature type="binding site" evidence="12">
    <location>
        <position position="256"/>
    </location>
    <ligand>
        <name>Zn(2+)</name>
        <dbReference type="ChEBI" id="CHEBI:29105"/>
    </ligand>
</feature>
<dbReference type="HAMAP" id="MF_00041">
    <property type="entry name" value="Cys_tRNA_synth"/>
    <property type="match status" value="1"/>
</dbReference>
<gene>
    <name evidence="12" type="primary">cysS</name>
    <name evidence="14" type="ORF">E0F88_29340</name>
</gene>
<dbReference type="GO" id="GO:0004817">
    <property type="term" value="F:cysteine-tRNA ligase activity"/>
    <property type="evidence" value="ECO:0007669"/>
    <property type="project" value="UniProtKB-UniRule"/>
</dbReference>
<dbReference type="PANTHER" id="PTHR10890">
    <property type="entry name" value="CYSTEINYL-TRNA SYNTHETASE"/>
    <property type="match status" value="1"/>
</dbReference>
<dbReference type="Pfam" id="PF09190">
    <property type="entry name" value="DALR_2"/>
    <property type="match status" value="1"/>
</dbReference>
<evidence type="ECO:0000256" key="5">
    <source>
        <dbReference type="ARBA" id="ARBA00022598"/>
    </source>
</evidence>
<evidence type="ECO:0000256" key="10">
    <source>
        <dbReference type="ARBA" id="ARBA00022917"/>
    </source>
</evidence>
<evidence type="ECO:0000256" key="11">
    <source>
        <dbReference type="ARBA" id="ARBA00023146"/>
    </source>
</evidence>
<keyword evidence="10 12" id="KW-0648">Protein biosynthesis</keyword>